<proteinExistence type="predicted"/>
<gene>
    <name evidence="1" type="ORF">BN980_GECA03s06390g</name>
</gene>
<comment type="caution">
    <text evidence="1">The sequence shown here is derived from an EMBL/GenBank/DDBJ whole genome shotgun (WGS) entry which is preliminary data.</text>
</comment>
<name>A0A0J9X5M1_GEOCN</name>
<dbReference type="EMBL" id="CCBN010000003">
    <property type="protein sequence ID" value="CDO52706.1"/>
    <property type="molecule type" value="Genomic_DNA"/>
</dbReference>
<dbReference type="AlphaFoldDB" id="A0A0J9X5M1"/>
<dbReference type="Proteomes" id="UP000242525">
    <property type="component" value="Unassembled WGS sequence"/>
</dbReference>
<evidence type="ECO:0000313" key="1">
    <source>
        <dbReference type="EMBL" id="CDO52706.1"/>
    </source>
</evidence>
<reference evidence="1" key="1">
    <citation type="submission" date="2014-03" db="EMBL/GenBank/DDBJ databases">
        <authorList>
            <person name="Casaregola S."/>
        </authorList>
    </citation>
    <scope>NUCLEOTIDE SEQUENCE [LARGE SCALE GENOMIC DNA]</scope>
    <source>
        <strain evidence="1">CLIB 918</strain>
    </source>
</reference>
<organism evidence="1 2">
    <name type="scientific">Geotrichum candidum</name>
    <name type="common">Oospora lactis</name>
    <name type="synonym">Dipodascus geotrichum</name>
    <dbReference type="NCBI Taxonomy" id="1173061"/>
    <lineage>
        <taxon>Eukaryota</taxon>
        <taxon>Fungi</taxon>
        <taxon>Dikarya</taxon>
        <taxon>Ascomycota</taxon>
        <taxon>Saccharomycotina</taxon>
        <taxon>Dipodascomycetes</taxon>
        <taxon>Dipodascales</taxon>
        <taxon>Dipodascaceae</taxon>
        <taxon>Geotrichum</taxon>
    </lineage>
</organism>
<accession>A0A0J9X5M1</accession>
<keyword evidence="2" id="KW-1185">Reference proteome</keyword>
<sequence>MRSALTLAEHEKVCRTTLLWYTRICYSLESRVKNIHDFLDIDKSLHNRVAFTEGMLKYQRARKKFHTLASNSMLPDALEILHSWTPEERHIFFNVRKCLNEFDAPIYENFTEKLLTDIIVHTRKYSEYLEEKGTSLLIVNVYPQENVKGVSLMSTRSRFVLLRSLLSSTLHGGVGHALVNCWVLSTTYVRQKMQNY</sequence>
<protein>
    <submittedName>
        <fullName evidence="1">Uncharacterized protein</fullName>
    </submittedName>
</protein>
<evidence type="ECO:0000313" key="2">
    <source>
        <dbReference type="Proteomes" id="UP000242525"/>
    </source>
</evidence>